<comment type="similarity">
    <text evidence="1">Belongs to the beta type-B retroviral polymerase family. HERV class-II K(HML-2) pol subfamily.</text>
</comment>
<reference evidence="4" key="1">
    <citation type="submission" date="2023-07" db="EMBL/GenBank/DDBJ databases">
        <authorList>
            <person name="Stuckert A."/>
        </authorList>
    </citation>
    <scope>NUCLEOTIDE SEQUENCE</scope>
</reference>
<dbReference type="EMBL" id="CAUEEQ010005002">
    <property type="protein sequence ID" value="CAJ0928317.1"/>
    <property type="molecule type" value="Genomic_DNA"/>
</dbReference>
<feature type="domain" description="Reverse transcriptase" evidence="3">
    <location>
        <begin position="2"/>
        <end position="179"/>
    </location>
</feature>
<sequence length="433" mass="48648">MLKLGVIEESKSGWSSPIVLVPKPDGEWRFCNNYQKLNEVSKFDAYPMPRVDELIERLGHARYITTLDLTKGYWQIPMAQEAKEKTAFSTPDVCFQYVRMPFGLQGAPATFQRAMDRVLAPHKPYAAAYLDDSVIFSLDWESHLEKVQAVFDALREAGVYNKPEEMCLGQRAALTNRVIAPSDLSVSEEDVEDAAAADGGTGSSPRSTRCIIAQHTLYIAQPYVVYCEAHVVLLRSPRSMLRSPRSILRSPTKDKKIQDILACSFLDDLLELRDEELSKDSQESTGFQPFCAEGLWPIQEQNEDSSWTRSCGFPRCEDLLLEEVLIGLSSGEDGGHTMSSTHSCPQQANDSGILLLQQGSCIVMHDVDFAMDGIVLQKIYSLCHYHTTFRDPKGGHEIFDMVKPRDPYRYALTLQDLIQSSQGDTVVHYTDRS</sequence>
<gene>
    <name evidence="4" type="ORF">RIMI_LOCUS3352253</name>
</gene>
<dbReference type="SUPFAM" id="SSF56672">
    <property type="entry name" value="DNA/RNA polymerases"/>
    <property type="match status" value="1"/>
</dbReference>
<dbReference type="PANTHER" id="PTHR24559">
    <property type="entry name" value="TRANSPOSON TY3-I GAG-POL POLYPROTEIN"/>
    <property type="match status" value="1"/>
</dbReference>
<dbReference type="InterPro" id="IPR043128">
    <property type="entry name" value="Rev_trsase/Diguanyl_cyclase"/>
</dbReference>
<dbReference type="InterPro" id="IPR043502">
    <property type="entry name" value="DNA/RNA_pol_sf"/>
</dbReference>
<dbReference type="PANTHER" id="PTHR24559:SF454">
    <property type="entry name" value="RIBONUCLEASE H"/>
    <property type="match status" value="1"/>
</dbReference>
<protein>
    <recommendedName>
        <fullName evidence="2">ribonuclease H</fullName>
        <ecNumber evidence="2">3.1.26.4</ecNumber>
    </recommendedName>
</protein>
<evidence type="ECO:0000256" key="1">
    <source>
        <dbReference type="ARBA" id="ARBA00010879"/>
    </source>
</evidence>
<evidence type="ECO:0000259" key="3">
    <source>
        <dbReference type="PROSITE" id="PS50878"/>
    </source>
</evidence>
<dbReference type="Proteomes" id="UP001176940">
    <property type="component" value="Unassembled WGS sequence"/>
</dbReference>
<proteinExistence type="inferred from homology"/>
<evidence type="ECO:0000256" key="2">
    <source>
        <dbReference type="ARBA" id="ARBA00012180"/>
    </source>
</evidence>
<evidence type="ECO:0000313" key="5">
    <source>
        <dbReference type="Proteomes" id="UP001176940"/>
    </source>
</evidence>
<organism evidence="4 5">
    <name type="scientific">Ranitomeya imitator</name>
    <name type="common">mimic poison frog</name>
    <dbReference type="NCBI Taxonomy" id="111125"/>
    <lineage>
        <taxon>Eukaryota</taxon>
        <taxon>Metazoa</taxon>
        <taxon>Chordata</taxon>
        <taxon>Craniata</taxon>
        <taxon>Vertebrata</taxon>
        <taxon>Euteleostomi</taxon>
        <taxon>Amphibia</taxon>
        <taxon>Batrachia</taxon>
        <taxon>Anura</taxon>
        <taxon>Neobatrachia</taxon>
        <taxon>Hyloidea</taxon>
        <taxon>Dendrobatidae</taxon>
        <taxon>Dendrobatinae</taxon>
        <taxon>Ranitomeya</taxon>
    </lineage>
</organism>
<evidence type="ECO:0000313" key="4">
    <source>
        <dbReference type="EMBL" id="CAJ0928317.1"/>
    </source>
</evidence>
<dbReference type="Pfam" id="PF00078">
    <property type="entry name" value="RVT_1"/>
    <property type="match status" value="1"/>
</dbReference>
<dbReference type="InterPro" id="IPR053134">
    <property type="entry name" value="RNA-dir_DNA_polymerase"/>
</dbReference>
<dbReference type="CDD" id="cd01647">
    <property type="entry name" value="RT_LTR"/>
    <property type="match status" value="1"/>
</dbReference>
<accession>A0ABN9L0D5</accession>
<dbReference type="PROSITE" id="PS50878">
    <property type="entry name" value="RT_POL"/>
    <property type="match status" value="1"/>
</dbReference>
<keyword evidence="5" id="KW-1185">Reference proteome</keyword>
<dbReference type="Gene3D" id="3.10.10.10">
    <property type="entry name" value="HIV Type 1 Reverse Transcriptase, subunit A, domain 1"/>
    <property type="match status" value="1"/>
</dbReference>
<dbReference type="Gene3D" id="3.30.70.270">
    <property type="match status" value="1"/>
</dbReference>
<name>A0ABN9L0D5_9NEOB</name>
<dbReference type="InterPro" id="IPR000477">
    <property type="entry name" value="RT_dom"/>
</dbReference>
<comment type="caution">
    <text evidence="4">The sequence shown here is derived from an EMBL/GenBank/DDBJ whole genome shotgun (WGS) entry which is preliminary data.</text>
</comment>
<dbReference type="EC" id="3.1.26.4" evidence="2"/>